<sequence length="310" mass="33674">MPWNDAAQPRGMPTSTRMPGVGRNYAKTAMLMAFLIALLAIGGNVVGGAQGMLLFGSIGLLFNFLSYWFSDKLALMAHRAQPVTREQLPEVYAIVERLTRKAGMPMPRLYVIPSETPNAFATGRNPSHAAVAVTEGILRILNARQLEGVLAHELSHVRNRDILISTMAAAIAGLISTIGYMVRWGALLGGMRREDDRGGSVLEMLAWAVLAPILALVIQLAVSRSREYGADASGAELVGDPEPLAEALLTLERGNEAIPYQFGGPATAHLFIVNPFHGAAERVMSLFSTHPPIEERVRRLREMRPGVRFA</sequence>
<keyword evidence="9 12" id="KW-1133">Transmembrane helix</keyword>
<feature type="binding site" evidence="12">
    <location>
        <position position="227"/>
    </location>
    <ligand>
        <name>Zn(2+)</name>
        <dbReference type="ChEBI" id="CHEBI:29105"/>
        <note>catalytic</note>
    </ligand>
</feature>
<evidence type="ECO:0000256" key="12">
    <source>
        <dbReference type="HAMAP-Rule" id="MF_00188"/>
    </source>
</evidence>
<evidence type="ECO:0000259" key="13">
    <source>
        <dbReference type="Pfam" id="PF01435"/>
    </source>
</evidence>
<evidence type="ECO:0000256" key="3">
    <source>
        <dbReference type="ARBA" id="ARBA00022475"/>
    </source>
</evidence>
<dbReference type="InterPro" id="IPR022919">
    <property type="entry name" value="Pept_M48_protease_HtpX"/>
</dbReference>
<comment type="similarity">
    <text evidence="2 12">Belongs to the peptidase M48B family.</text>
</comment>
<dbReference type="HAMAP" id="MF_00188">
    <property type="entry name" value="Pept_M48_protease_HtpX"/>
    <property type="match status" value="1"/>
</dbReference>
<dbReference type="CDD" id="cd07336">
    <property type="entry name" value="M48B_HtpX_like"/>
    <property type="match status" value="1"/>
</dbReference>
<keyword evidence="8 12" id="KW-0862">Zinc</keyword>
<keyword evidence="7 12" id="KW-0378">Hydrolase</keyword>
<dbReference type="GO" id="GO:0006508">
    <property type="term" value="P:proteolysis"/>
    <property type="evidence" value="ECO:0007669"/>
    <property type="project" value="UniProtKB-KW"/>
</dbReference>
<comment type="cofactor">
    <cofactor evidence="12">
        <name>Zn(2+)</name>
        <dbReference type="ChEBI" id="CHEBI:29105"/>
    </cofactor>
    <text evidence="12">Binds 1 zinc ion per subunit.</text>
</comment>
<feature type="binding site" evidence="12">
    <location>
        <position position="152"/>
    </location>
    <ligand>
        <name>Zn(2+)</name>
        <dbReference type="ChEBI" id="CHEBI:29105"/>
        <note>catalytic</note>
    </ligand>
</feature>
<dbReference type="PANTHER" id="PTHR43221">
    <property type="entry name" value="PROTEASE HTPX"/>
    <property type="match status" value="1"/>
</dbReference>
<proteinExistence type="inferred from homology"/>
<feature type="binding site" evidence="12">
    <location>
        <position position="156"/>
    </location>
    <ligand>
        <name>Zn(2+)</name>
        <dbReference type="ChEBI" id="CHEBI:29105"/>
        <note>catalytic</note>
    </ligand>
</feature>
<keyword evidence="5 12" id="KW-0812">Transmembrane</keyword>
<evidence type="ECO:0000313" key="15">
    <source>
        <dbReference type="Proteomes" id="UP001162891"/>
    </source>
</evidence>
<evidence type="ECO:0000256" key="10">
    <source>
        <dbReference type="ARBA" id="ARBA00023049"/>
    </source>
</evidence>
<evidence type="ECO:0000256" key="6">
    <source>
        <dbReference type="ARBA" id="ARBA00022723"/>
    </source>
</evidence>
<dbReference type="EC" id="3.4.24.-" evidence="12"/>
<name>A0ABM7X1Z3_9BACT</name>
<evidence type="ECO:0000256" key="8">
    <source>
        <dbReference type="ARBA" id="ARBA00022833"/>
    </source>
</evidence>
<feature type="transmembrane region" description="Helical" evidence="12">
    <location>
        <begin position="25"/>
        <end position="46"/>
    </location>
</feature>
<evidence type="ECO:0000256" key="5">
    <source>
        <dbReference type="ARBA" id="ARBA00022692"/>
    </source>
</evidence>
<dbReference type="GO" id="GO:0008233">
    <property type="term" value="F:peptidase activity"/>
    <property type="evidence" value="ECO:0007669"/>
    <property type="project" value="UniProtKB-KW"/>
</dbReference>
<keyword evidence="15" id="KW-1185">Reference proteome</keyword>
<keyword evidence="11 12" id="KW-0472">Membrane</keyword>
<organism evidence="14 15">
    <name type="scientific">Anaeromyxobacter oryzae</name>
    <dbReference type="NCBI Taxonomy" id="2918170"/>
    <lineage>
        <taxon>Bacteria</taxon>
        <taxon>Pseudomonadati</taxon>
        <taxon>Myxococcota</taxon>
        <taxon>Myxococcia</taxon>
        <taxon>Myxococcales</taxon>
        <taxon>Cystobacterineae</taxon>
        <taxon>Anaeromyxobacteraceae</taxon>
        <taxon>Anaeromyxobacter</taxon>
    </lineage>
</organism>
<evidence type="ECO:0000256" key="1">
    <source>
        <dbReference type="ARBA" id="ARBA00004651"/>
    </source>
</evidence>
<comment type="subcellular location">
    <subcellularLocation>
        <location evidence="1 12">Cell membrane</location>
        <topology evidence="1 12">Multi-pass membrane protein</topology>
    </subcellularLocation>
</comment>
<keyword evidence="10 12" id="KW-0482">Metalloprotease</keyword>
<reference evidence="15" key="1">
    <citation type="journal article" date="2022" name="Int. J. Syst. Evol. Microbiol.">
        <title>Anaeromyxobacter oryzae sp. nov., Anaeromyxobacter diazotrophicus sp. nov. and Anaeromyxobacter paludicola sp. nov., isolated from paddy soils.</title>
        <authorList>
            <person name="Itoh H."/>
            <person name="Xu Z."/>
            <person name="Mise K."/>
            <person name="Masuda Y."/>
            <person name="Ushijima N."/>
            <person name="Hayakawa C."/>
            <person name="Shiratori Y."/>
            <person name="Senoo K."/>
        </authorList>
    </citation>
    <scope>NUCLEOTIDE SEQUENCE [LARGE SCALE GENOMIC DNA]</scope>
    <source>
        <strain evidence="15">Red232</strain>
    </source>
</reference>
<dbReference type="PANTHER" id="PTHR43221:SF1">
    <property type="entry name" value="PROTEASE HTPX"/>
    <property type="match status" value="1"/>
</dbReference>
<dbReference type="Pfam" id="PF01435">
    <property type="entry name" value="Peptidase_M48"/>
    <property type="match status" value="1"/>
</dbReference>
<keyword evidence="4 12" id="KW-0645">Protease</keyword>
<feature type="domain" description="Peptidase M48" evidence="13">
    <location>
        <begin position="89"/>
        <end position="303"/>
    </location>
</feature>
<feature type="active site" evidence="12">
    <location>
        <position position="153"/>
    </location>
</feature>
<protein>
    <recommendedName>
        <fullName evidence="12">Protease HtpX homolog</fullName>
        <ecNumber evidence="12">3.4.24.-</ecNumber>
    </recommendedName>
</protein>
<dbReference type="EMBL" id="AP025591">
    <property type="protein sequence ID" value="BDG05790.1"/>
    <property type="molecule type" value="Genomic_DNA"/>
</dbReference>
<evidence type="ECO:0000313" key="14">
    <source>
        <dbReference type="EMBL" id="BDG05790.1"/>
    </source>
</evidence>
<evidence type="ECO:0000256" key="9">
    <source>
        <dbReference type="ARBA" id="ARBA00022989"/>
    </source>
</evidence>
<feature type="transmembrane region" description="Helical" evidence="12">
    <location>
        <begin position="204"/>
        <end position="222"/>
    </location>
</feature>
<evidence type="ECO:0000256" key="4">
    <source>
        <dbReference type="ARBA" id="ARBA00022670"/>
    </source>
</evidence>
<keyword evidence="3 12" id="KW-1003">Cell membrane</keyword>
<dbReference type="Proteomes" id="UP001162891">
    <property type="component" value="Chromosome"/>
</dbReference>
<feature type="transmembrane region" description="Helical" evidence="12">
    <location>
        <begin position="162"/>
        <end position="184"/>
    </location>
</feature>
<keyword evidence="6 12" id="KW-0479">Metal-binding</keyword>
<evidence type="ECO:0000256" key="2">
    <source>
        <dbReference type="ARBA" id="ARBA00009779"/>
    </source>
</evidence>
<dbReference type="RefSeq" id="WP_248354920.1">
    <property type="nucleotide sequence ID" value="NZ_AP025591.1"/>
</dbReference>
<evidence type="ECO:0000256" key="11">
    <source>
        <dbReference type="ARBA" id="ARBA00023136"/>
    </source>
</evidence>
<feature type="transmembrane region" description="Helical" evidence="12">
    <location>
        <begin position="52"/>
        <end position="69"/>
    </location>
</feature>
<evidence type="ECO:0000256" key="7">
    <source>
        <dbReference type="ARBA" id="ARBA00022801"/>
    </source>
</evidence>
<dbReference type="Gene3D" id="3.30.2010.10">
    <property type="entry name" value="Metalloproteases ('zincins'), catalytic domain"/>
    <property type="match status" value="1"/>
</dbReference>
<accession>A0ABM7X1Z3</accession>
<gene>
    <name evidence="12" type="primary">htpX</name>
    <name evidence="14" type="ORF">AMOR_47860</name>
</gene>
<dbReference type="InterPro" id="IPR050083">
    <property type="entry name" value="HtpX_protease"/>
</dbReference>
<dbReference type="InterPro" id="IPR001915">
    <property type="entry name" value="Peptidase_M48"/>
</dbReference>